<keyword evidence="2" id="KW-0812">Transmembrane</keyword>
<dbReference type="PATRIC" id="fig|760154.4.peg.748"/>
<organism evidence="5 6">
    <name type="scientific">Sulfurospirillum barnesii (strain ATCC 700032 / DSM 10660 / SES-3)</name>
    <dbReference type="NCBI Taxonomy" id="760154"/>
    <lineage>
        <taxon>Bacteria</taxon>
        <taxon>Pseudomonadati</taxon>
        <taxon>Campylobacterota</taxon>
        <taxon>Epsilonproteobacteria</taxon>
        <taxon>Campylobacterales</taxon>
        <taxon>Sulfurospirillaceae</taxon>
        <taxon>Sulfurospirillum</taxon>
    </lineage>
</organism>
<gene>
    <name evidence="5" type="ordered locus">Sulba_0750</name>
</gene>
<dbReference type="eggNOG" id="COG3597">
    <property type="taxonomic scope" value="Bacteria"/>
</dbReference>
<evidence type="ECO:0000256" key="3">
    <source>
        <dbReference type="ARBA" id="ARBA00022989"/>
    </source>
</evidence>
<reference evidence="5 6" key="1">
    <citation type="submission" date="2012-06" db="EMBL/GenBank/DDBJ databases">
        <title>Complete sequence of Sulfurospirillum barnesii SES-3.</title>
        <authorList>
            <consortium name="US DOE Joint Genome Institute"/>
            <person name="Lucas S."/>
            <person name="Han J."/>
            <person name="Lapidus A."/>
            <person name="Cheng J.-F."/>
            <person name="Goodwin L."/>
            <person name="Pitluck S."/>
            <person name="Peters L."/>
            <person name="Ovchinnikova G."/>
            <person name="Lu M."/>
            <person name="Detter J.C."/>
            <person name="Han C."/>
            <person name="Tapia R."/>
            <person name="Land M."/>
            <person name="Hauser L."/>
            <person name="Kyrpides N."/>
            <person name="Ivanova N."/>
            <person name="Pagani I."/>
            <person name="Stolz J."/>
            <person name="Arkin A."/>
            <person name="Dehal P."/>
            <person name="Oremland R."/>
            <person name="Saltikov C."/>
            <person name="Basu P."/>
            <person name="Hollibaugh J."/>
            <person name="Newman D."/>
            <person name="Stolyar S."/>
            <person name="Hazen T."/>
            <person name="Woyke T."/>
        </authorList>
    </citation>
    <scope>NUCLEOTIDE SEQUENCE [LARGE SCALE GENOMIC DNA]</scope>
    <source>
        <strain evidence="6">ATCC 700032 / DSM 10660 / SES-3</strain>
    </source>
</reference>
<protein>
    <submittedName>
        <fullName evidence="5">Uncharacterized protein associated with GTPases</fullName>
    </submittedName>
</protein>
<comment type="subcellular location">
    <subcellularLocation>
        <location evidence="1">Membrane</location>
        <topology evidence="1">Multi-pass membrane protein</topology>
    </subcellularLocation>
</comment>
<evidence type="ECO:0000313" key="5">
    <source>
        <dbReference type="EMBL" id="AFL68055.1"/>
    </source>
</evidence>
<dbReference type="EMBL" id="CP003333">
    <property type="protein sequence ID" value="AFL68055.1"/>
    <property type="molecule type" value="Genomic_DNA"/>
</dbReference>
<keyword evidence="4" id="KW-0472">Membrane</keyword>
<dbReference type="HOGENOM" id="CLU_076562_1_0_7"/>
<evidence type="ECO:0000256" key="2">
    <source>
        <dbReference type="ARBA" id="ARBA00022692"/>
    </source>
</evidence>
<dbReference type="InterPro" id="IPR021147">
    <property type="entry name" value="DUF697"/>
</dbReference>
<accession>I3XVT1</accession>
<sequence length="173" mass="18399">MATEVKEEKVVEGSVFETVSFDERKQKTDEIVKRHVYGAMGVGLVPIPLIDFIGVTSVQVDMLSTLAQYYGVTFKKEMAKNLIGSLVGGAVPAGLGMPIASILKGIPLVGQTVGALGMSMVAGASTYAVGRVFVQHFESGGTFLSFDPGAVREYFKEEFNIGKTVAKEASAKK</sequence>
<evidence type="ECO:0000313" key="6">
    <source>
        <dbReference type="Proteomes" id="UP000006176"/>
    </source>
</evidence>
<dbReference type="KEGG" id="sba:Sulba_0750"/>
<keyword evidence="3" id="KW-1133">Transmembrane helix</keyword>
<proteinExistence type="predicted"/>
<keyword evidence="6" id="KW-1185">Reference proteome</keyword>
<dbReference type="OrthoDB" id="980719at2"/>
<dbReference type="Proteomes" id="UP000006176">
    <property type="component" value="Chromosome"/>
</dbReference>
<evidence type="ECO:0000256" key="1">
    <source>
        <dbReference type="ARBA" id="ARBA00004141"/>
    </source>
</evidence>
<dbReference type="Pfam" id="PF05128">
    <property type="entry name" value="DUF697"/>
    <property type="match status" value="1"/>
</dbReference>
<dbReference type="STRING" id="760154.Sulba_0750"/>
<dbReference type="GO" id="GO:0016020">
    <property type="term" value="C:membrane"/>
    <property type="evidence" value="ECO:0007669"/>
    <property type="project" value="UniProtKB-SubCell"/>
</dbReference>
<dbReference type="RefSeq" id="WP_014768935.1">
    <property type="nucleotide sequence ID" value="NC_018002.1"/>
</dbReference>
<dbReference type="AlphaFoldDB" id="I3XVT1"/>
<evidence type="ECO:0000256" key="4">
    <source>
        <dbReference type="ARBA" id="ARBA00023136"/>
    </source>
</evidence>
<name>I3XVT1_SULBS</name>